<evidence type="ECO:0000256" key="1">
    <source>
        <dbReference type="SAM" id="MobiDB-lite"/>
    </source>
</evidence>
<reference evidence="2 3" key="1">
    <citation type="journal article" date="2016" name="Front. Microbiol.">
        <title>Comparative Genomics Analysis of Streptomyces Species Reveals Their Adaptation to the Marine Environment and Their Diversity at the Genomic Level.</title>
        <authorList>
            <person name="Tian X."/>
            <person name="Zhang Z."/>
            <person name="Yang T."/>
            <person name="Chen M."/>
            <person name="Li J."/>
            <person name="Chen F."/>
            <person name="Yang J."/>
            <person name="Li W."/>
            <person name="Zhang B."/>
            <person name="Zhang Z."/>
            <person name="Wu J."/>
            <person name="Zhang C."/>
            <person name="Long L."/>
            <person name="Xiao J."/>
        </authorList>
    </citation>
    <scope>NUCLEOTIDE SEQUENCE [LARGE SCALE GENOMIC DNA]</scope>
    <source>
        <strain evidence="2 3">SCSIO M10372</strain>
    </source>
</reference>
<gene>
    <name evidence="2" type="ORF">AN221_09030</name>
</gene>
<organism evidence="2 3">
    <name type="scientific">Streptomyces nanshensis</name>
    <dbReference type="NCBI Taxonomy" id="518642"/>
    <lineage>
        <taxon>Bacteria</taxon>
        <taxon>Bacillati</taxon>
        <taxon>Actinomycetota</taxon>
        <taxon>Actinomycetes</taxon>
        <taxon>Kitasatosporales</taxon>
        <taxon>Streptomycetaceae</taxon>
        <taxon>Streptomyces</taxon>
    </lineage>
</organism>
<comment type="caution">
    <text evidence="2">The sequence shown here is derived from an EMBL/GenBank/DDBJ whole genome shotgun (WGS) entry which is preliminary data.</text>
</comment>
<keyword evidence="3" id="KW-1185">Reference proteome</keyword>
<dbReference type="AlphaFoldDB" id="A0A1E7LY31"/>
<dbReference type="Proteomes" id="UP000175971">
    <property type="component" value="Unassembled WGS sequence"/>
</dbReference>
<proteinExistence type="predicted"/>
<accession>A0A1E7LY31</accession>
<feature type="region of interest" description="Disordered" evidence="1">
    <location>
        <begin position="161"/>
        <end position="184"/>
    </location>
</feature>
<sequence length="184" mass="17750">MCTARAMRAPQGERGPAKGSPPSGPGSGAAMQTASVGVPEQSSPASRRAWTLASVAVATALTRAASERATGSPTTMLTVPGRCGVRDSVPGAAVSGAGNSRAAVSGAANSGAAVREAANSGAAVSGAAAQPRTPRPVVTVAVTPPSWPVVYAATSAAVISPAPGPVSPSAAAISARWRSGSRRG</sequence>
<feature type="region of interest" description="Disordered" evidence="1">
    <location>
        <begin position="1"/>
        <end position="48"/>
    </location>
</feature>
<evidence type="ECO:0000313" key="2">
    <source>
        <dbReference type="EMBL" id="OEV21018.1"/>
    </source>
</evidence>
<protein>
    <submittedName>
        <fullName evidence="2">Uncharacterized protein</fullName>
    </submittedName>
</protein>
<dbReference type="EMBL" id="LJGZ01000019">
    <property type="protein sequence ID" value="OEV21018.1"/>
    <property type="molecule type" value="Genomic_DNA"/>
</dbReference>
<evidence type="ECO:0000313" key="3">
    <source>
        <dbReference type="Proteomes" id="UP000175971"/>
    </source>
</evidence>
<name>A0A1E7LY31_9ACTN</name>
<feature type="compositionally biased region" description="Low complexity" evidence="1">
    <location>
        <begin position="161"/>
        <end position="175"/>
    </location>
</feature>
<feature type="compositionally biased region" description="Polar residues" evidence="1">
    <location>
        <begin position="32"/>
        <end position="45"/>
    </location>
</feature>